<evidence type="ECO:0000313" key="3">
    <source>
        <dbReference type="Proteomes" id="UP000886667"/>
    </source>
</evidence>
<accession>A0A9E4N7H6</accession>
<evidence type="ECO:0000313" key="2">
    <source>
        <dbReference type="EMBL" id="MCG7948974.1"/>
    </source>
</evidence>
<dbReference type="Proteomes" id="UP000886667">
    <property type="component" value="Unassembled WGS sequence"/>
</dbReference>
<name>A0A9E4N7H6_9GAMM</name>
<gene>
    <name evidence="2" type="ORF">JAZ07_21770</name>
</gene>
<dbReference type="AlphaFoldDB" id="A0A9E4N7H6"/>
<organism evidence="2 3">
    <name type="scientific">Candidatus Thiodiazotropha taylori</name>
    <dbReference type="NCBI Taxonomy" id="2792791"/>
    <lineage>
        <taxon>Bacteria</taxon>
        <taxon>Pseudomonadati</taxon>
        <taxon>Pseudomonadota</taxon>
        <taxon>Gammaproteobacteria</taxon>
        <taxon>Chromatiales</taxon>
        <taxon>Sedimenticolaceae</taxon>
        <taxon>Candidatus Thiodiazotropha</taxon>
    </lineage>
</organism>
<evidence type="ECO:0000256" key="1">
    <source>
        <dbReference type="SAM" id="SignalP"/>
    </source>
</evidence>
<comment type="caution">
    <text evidence="2">The sequence shown here is derived from an EMBL/GenBank/DDBJ whole genome shotgun (WGS) entry which is preliminary data.</text>
</comment>
<dbReference type="EMBL" id="JAEPCM010000830">
    <property type="protein sequence ID" value="MCG7948974.1"/>
    <property type="molecule type" value="Genomic_DNA"/>
</dbReference>
<reference evidence="2" key="1">
    <citation type="journal article" date="2021" name="Proc. Natl. Acad. Sci. U.S.A.">
        <title>Global biogeography of chemosynthetic symbionts reveals both localized and globally distributed symbiont groups. .</title>
        <authorList>
            <person name="Osvatic J.T."/>
            <person name="Wilkins L.G.E."/>
            <person name="Leibrecht L."/>
            <person name="Leray M."/>
            <person name="Zauner S."/>
            <person name="Polzin J."/>
            <person name="Camacho Y."/>
            <person name="Gros O."/>
            <person name="van Gils J.A."/>
            <person name="Eisen J.A."/>
            <person name="Petersen J.M."/>
            <person name="Yuen B."/>
        </authorList>
    </citation>
    <scope>NUCLEOTIDE SEQUENCE</scope>
    <source>
        <strain evidence="2">MAGclacostrist064TRANS</strain>
    </source>
</reference>
<feature type="signal peptide" evidence="1">
    <location>
        <begin position="1"/>
        <end position="19"/>
    </location>
</feature>
<keyword evidence="1" id="KW-0732">Signal</keyword>
<proteinExistence type="predicted"/>
<sequence>MKAKLVLFLLAIICGYAMADVSTNDLKIICELTEEGRFEQALEKHLWFHEESKSAPSLAGVRLSYAISAWIDLGIKYPPAFEALREIRNHNRKILLSGKGNFDSFHDLSSINEGLNDEEDTLEVFLTLDSNYPSQAELYYVIAEELLIEHKKYRICEKYIGDPIIKYERLRHMRELNLSITKTTPELNTPEFLDYADNSFVKGVVRLIEVLKAIDNKDMAIEIQERALSYFSHVSIKSAMQ</sequence>
<feature type="chain" id="PRO_5038834062" evidence="1">
    <location>
        <begin position="20"/>
        <end position="241"/>
    </location>
</feature>
<protein>
    <submittedName>
        <fullName evidence="2">Uncharacterized protein</fullName>
    </submittedName>
</protein>